<sequence length="363" mass="39942">MLQAAITTASGSEEVTPAPVYHAVVRGLERLLVTRVLTGHEAEPLVKLSVDRLCLPSPPRAIAALGLMLTCMYTGKDAGDTGSDTSSGRSEPTTPDNESLIVAMERVTVLFDRIRKGFPCEARVVARILPTFLDDFFPAQDIMNKVIGEFLSSQQPHPQLMAKVLYDVFHNLHERDQQQVVRDWVMLSLSNFTQRTPVAMATWSLTCFFLSASTNPWRSWTDERLSPSSRLRHRLLPTVPICSSSNSSTEHPPGSTILGTHPSGSPTLGTNPSGSPALGTHTPRSPTLGTHPSWYTPTRVNNPWYTPIWVSSPWYTPTCINNPGNTPIWVSNPGYTPTGFQPYVHTTQVSNPENIPIKTHTGH</sequence>
<name>C3ZGJ8_BRAFL</name>
<dbReference type="STRING" id="7739.C3ZGJ8"/>
<dbReference type="InterPro" id="IPR000091">
    <property type="entry name" value="Huntingtin"/>
</dbReference>
<dbReference type="PANTHER" id="PTHR10170">
    <property type="entry name" value="HUNTINGTON DISEASE PROTEIN"/>
    <property type="match status" value="1"/>
</dbReference>
<evidence type="ECO:0000313" key="2">
    <source>
        <dbReference type="EMBL" id="EEN48334.1"/>
    </source>
</evidence>
<feature type="compositionally biased region" description="Polar residues" evidence="1">
    <location>
        <begin position="262"/>
        <end position="274"/>
    </location>
</feature>
<protein>
    <recommendedName>
        <fullName evidence="3">Huntingtin</fullName>
    </recommendedName>
</protein>
<dbReference type="InterPro" id="IPR028426">
    <property type="entry name" value="Huntingtin_fam"/>
</dbReference>
<dbReference type="PRINTS" id="PR00375">
    <property type="entry name" value="HUNTINGTIN"/>
</dbReference>
<dbReference type="GO" id="GO:0005634">
    <property type="term" value="C:nucleus"/>
    <property type="evidence" value="ECO:0007669"/>
    <property type="project" value="InterPro"/>
</dbReference>
<accession>C3ZGJ8</accession>
<dbReference type="Pfam" id="PF20927">
    <property type="entry name" value="Htt_C-HEAT"/>
    <property type="match status" value="1"/>
</dbReference>
<feature type="compositionally biased region" description="Low complexity" evidence="1">
    <location>
        <begin position="79"/>
        <end position="88"/>
    </location>
</feature>
<gene>
    <name evidence="2" type="ORF">BRAFLDRAFT_101262</name>
</gene>
<dbReference type="EMBL" id="GG666619">
    <property type="protein sequence ID" value="EEN48334.1"/>
    <property type="molecule type" value="Genomic_DNA"/>
</dbReference>
<dbReference type="PANTHER" id="PTHR10170:SF10">
    <property type="entry name" value="HUNTINGTIN"/>
    <property type="match status" value="1"/>
</dbReference>
<reference evidence="2" key="1">
    <citation type="journal article" date="2008" name="Nature">
        <title>The amphioxus genome and the evolution of the chordate karyotype.</title>
        <authorList>
            <consortium name="US DOE Joint Genome Institute (JGI-PGF)"/>
            <person name="Putnam N.H."/>
            <person name="Butts T."/>
            <person name="Ferrier D.E.K."/>
            <person name="Furlong R.F."/>
            <person name="Hellsten U."/>
            <person name="Kawashima T."/>
            <person name="Robinson-Rechavi M."/>
            <person name="Shoguchi E."/>
            <person name="Terry A."/>
            <person name="Yu J.-K."/>
            <person name="Benito-Gutierrez E.L."/>
            <person name="Dubchak I."/>
            <person name="Garcia-Fernandez J."/>
            <person name="Gibson-Brown J.J."/>
            <person name="Grigoriev I.V."/>
            <person name="Horton A.C."/>
            <person name="de Jong P.J."/>
            <person name="Jurka J."/>
            <person name="Kapitonov V.V."/>
            <person name="Kohara Y."/>
            <person name="Kuroki Y."/>
            <person name="Lindquist E."/>
            <person name="Lucas S."/>
            <person name="Osoegawa K."/>
            <person name="Pennacchio L.A."/>
            <person name="Salamov A.A."/>
            <person name="Satou Y."/>
            <person name="Sauka-Spengler T."/>
            <person name="Schmutz J."/>
            <person name="Shin-I T."/>
            <person name="Toyoda A."/>
            <person name="Bronner-Fraser M."/>
            <person name="Fujiyama A."/>
            <person name="Holland L.Z."/>
            <person name="Holland P.W.H."/>
            <person name="Satoh N."/>
            <person name="Rokhsar D.S."/>
        </authorList>
    </citation>
    <scope>NUCLEOTIDE SEQUENCE [LARGE SCALE GENOMIC DNA]</scope>
    <source>
        <strain evidence="2">S238N-H82</strain>
        <tissue evidence="2">Testes</tissue>
    </source>
</reference>
<feature type="region of interest" description="Disordered" evidence="1">
    <location>
        <begin position="242"/>
        <end position="292"/>
    </location>
</feature>
<feature type="region of interest" description="Disordered" evidence="1">
    <location>
        <begin position="79"/>
        <end position="98"/>
    </location>
</feature>
<organism>
    <name type="scientific">Branchiostoma floridae</name>
    <name type="common">Florida lancelet</name>
    <name type="synonym">Amphioxus</name>
    <dbReference type="NCBI Taxonomy" id="7739"/>
    <lineage>
        <taxon>Eukaryota</taxon>
        <taxon>Metazoa</taxon>
        <taxon>Chordata</taxon>
        <taxon>Cephalochordata</taxon>
        <taxon>Leptocardii</taxon>
        <taxon>Amphioxiformes</taxon>
        <taxon>Branchiostomatidae</taxon>
        <taxon>Branchiostoma</taxon>
    </lineage>
</organism>
<dbReference type="GO" id="GO:0005737">
    <property type="term" value="C:cytoplasm"/>
    <property type="evidence" value="ECO:0007669"/>
    <property type="project" value="InterPro"/>
</dbReference>
<feature type="compositionally biased region" description="Polar residues" evidence="1">
    <location>
        <begin position="282"/>
        <end position="292"/>
    </location>
</feature>
<dbReference type="InterPro" id="IPR048413">
    <property type="entry name" value="Htt_C-HEAT_rpt"/>
</dbReference>
<proteinExistence type="predicted"/>
<evidence type="ECO:0008006" key="3">
    <source>
        <dbReference type="Google" id="ProtNLM"/>
    </source>
</evidence>
<dbReference type="InParanoid" id="C3ZGJ8"/>
<dbReference type="AlphaFoldDB" id="C3ZGJ8"/>
<evidence type="ECO:0000256" key="1">
    <source>
        <dbReference type="SAM" id="MobiDB-lite"/>
    </source>
</evidence>
<dbReference type="eggNOG" id="ENOG502QR1D">
    <property type="taxonomic scope" value="Eukaryota"/>
</dbReference>